<dbReference type="InterPro" id="IPR045114">
    <property type="entry name" value="Csn12-like"/>
</dbReference>
<proteinExistence type="inferred from homology"/>
<gene>
    <name evidence="3" type="ORF">FA14DRAFT_160793</name>
</gene>
<dbReference type="Proteomes" id="UP000245771">
    <property type="component" value="Unassembled WGS sequence"/>
</dbReference>
<comment type="similarity">
    <text evidence="1">Belongs to the CSN12 family.</text>
</comment>
<keyword evidence="4" id="KW-1185">Reference proteome</keyword>
<dbReference type="EMBL" id="KZ819603">
    <property type="protein sequence ID" value="PWN35787.1"/>
    <property type="molecule type" value="Genomic_DNA"/>
</dbReference>
<name>A0A316VDN4_9BASI</name>
<dbReference type="STRING" id="1280837.A0A316VDN4"/>
<evidence type="ECO:0000256" key="1">
    <source>
        <dbReference type="ARBA" id="ARBA00025771"/>
    </source>
</evidence>
<dbReference type="Gene3D" id="1.10.10.10">
    <property type="entry name" value="Winged helix-like DNA-binding domain superfamily/Winged helix DNA-binding domain"/>
    <property type="match status" value="1"/>
</dbReference>
<dbReference type="InParanoid" id="A0A316VDN4"/>
<dbReference type="RefSeq" id="XP_025356089.1">
    <property type="nucleotide sequence ID" value="XM_025498828.1"/>
</dbReference>
<dbReference type="SMART" id="SM00753">
    <property type="entry name" value="PAM"/>
    <property type="match status" value="1"/>
</dbReference>
<dbReference type="GO" id="GO:0003690">
    <property type="term" value="F:double-stranded DNA binding"/>
    <property type="evidence" value="ECO:0007669"/>
    <property type="project" value="InterPro"/>
</dbReference>
<dbReference type="GO" id="GO:0000973">
    <property type="term" value="P:post-transcriptional tethering of RNA polymerase II gene DNA at nuclear periphery"/>
    <property type="evidence" value="ECO:0007669"/>
    <property type="project" value="TreeGrafter"/>
</dbReference>
<dbReference type="PROSITE" id="PS50250">
    <property type="entry name" value="PCI"/>
    <property type="match status" value="1"/>
</dbReference>
<organism evidence="3 4">
    <name type="scientific">Meira miltonrushii</name>
    <dbReference type="NCBI Taxonomy" id="1280837"/>
    <lineage>
        <taxon>Eukaryota</taxon>
        <taxon>Fungi</taxon>
        <taxon>Dikarya</taxon>
        <taxon>Basidiomycota</taxon>
        <taxon>Ustilaginomycotina</taxon>
        <taxon>Exobasidiomycetes</taxon>
        <taxon>Exobasidiales</taxon>
        <taxon>Brachybasidiaceae</taxon>
        <taxon>Meira</taxon>
    </lineage>
</organism>
<evidence type="ECO:0000313" key="4">
    <source>
        <dbReference type="Proteomes" id="UP000245771"/>
    </source>
</evidence>
<accession>A0A316VDN4</accession>
<dbReference type="FunCoup" id="A0A316VDN4">
    <property type="interactions" value="485"/>
</dbReference>
<dbReference type="GeneID" id="37020609"/>
<dbReference type="GO" id="GO:0003723">
    <property type="term" value="F:RNA binding"/>
    <property type="evidence" value="ECO:0007669"/>
    <property type="project" value="InterPro"/>
</dbReference>
<evidence type="ECO:0000259" key="2">
    <source>
        <dbReference type="PROSITE" id="PS50250"/>
    </source>
</evidence>
<sequence>MITLAQYADILLHAINVKEGEILKDLFALEFFQDGNRQNTDGKANVTEEALKSVPDVRAQRLQSDLLKCDGFLGPPWLEIATNHFIVATRLSFLRTFSDVNCVSALSPHKMVDRLGCTVQQLIKETWTAMNTLIIAFLRLYSSLQQGRWCSPTLVMVLSNYRRLSVLADEIEQKASTISTGKSGKQTQTHLEECARQLNKAFSACISDRSSEEAFSRKWATYEIVGLVFRGYFKLRSLGLCRNILRAIGAADLPDFERFPRAQRVTFKYYVGVLAFLNEDYSKAEVDLDYAFKQCHKDAHHNQEMILRYLVPCRLLRGIVSNDSFLSTFPKLSTLYGGFIKAIKTGDVRSYDTILETPVMERGLVQIGTYLAIERAREICLRGLLKRVYLSKDCNSRIPLMDFHHALRFVGVELELLETEWLVASQIAKGYLRGYISHSHMTAVLSSQNPFPKLNTITTVTLS</sequence>
<dbReference type="OrthoDB" id="10252687at2759"/>
<dbReference type="InterPro" id="IPR000717">
    <property type="entry name" value="PCI_dom"/>
</dbReference>
<dbReference type="InterPro" id="IPR036388">
    <property type="entry name" value="WH-like_DNA-bd_sf"/>
</dbReference>
<feature type="domain" description="PCI" evidence="2">
    <location>
        <begin position="265"/>
        <end position="450"/>
    </location>
</feature>
<protein>
    <submittedName>
        <fullName evidence="3">Protein CSN12</fullName>
    </submittedName>
</protein>
<dbReference type="PANTHER" id="PTHR12732">
    <property type="entry name" value="UNCHARACTERIZED PROTEASOME COMPONENT REGION PCI-CONTAINING"/>
    <property type="match status" value="1"/>
</dbReference>
<evidence type="ECO:0000313" key="3">
    <source>
        <dbReference type="EMBL" id="PWN35787.1"/>
    </source>
</evidence>
<dbReference type="GO" id="GO:0070390">
    <property type="term" value="C:transcription export complex 2"/>
    <property type="evidence" value="ECO:0007669"/>
    <property type="project" value="TreeGrafter"/>
</dbReference>
<dbReference type="GO" id="GO:0016973">
    <property type="term" value="P:poly(A)+ mRNA export from nucleus"/>
    <property type="evidence" value="ECO:0007669"/>
    <property type="project" value="TreeGrafter"/>
</dbReference>
<dbReference type="AlphaFoldDB" id="A0A316VDN4"/>
<dbReference type="PANTHER" id="PTHR12732:SF0">
    <property type="entry name" value="PCI DOMAIN-CONTAINING PROTEIN 2"/>
    <property type="match status" value="1"/>
</dbReference>
<reference evidence="3 4" key="1">
    <citation type="journal article" date="2018" name="Mol. Biol. Evol.">
        <title>Broad Genomic Sampling Reveals a Smut Pathogenic Ancestry of the Fungal Clade Ustilaginomycotina.</title>
        <authorList>
            <person name="Kijpornyongpan T."/>
            <person name="Mondo S.J."/>
            <person name="Barry K."/>
            <person name="Sandor L."/>
            <person name="Lee J."/>
            <person name="Lipzen A."/>
            <person name="Pangilinan J."/>
            <person name="LaButti K."/>
            <person name="Hainaut M."/>
            <person name="Henrissat B."/>
            <person name="Grigoriev I.V."/>
            <person name="Spatafora J.W."/>
            <person name="Aime M.C."/>
        </authorList>
    </citation>
    <scope>NUCLEOTIDE SEQUENCE [LARGE SCALE GENOMIC DNA]</scope>
    <source>
        <strain evidence="3 4">MCA 3882</strain>
    </source>
</reference>
<dbReference type="GO" id="GO:0006368">
    <property type="term" value="P:transcription elongation by RNA polymerase II"/>
    <property type="evidence" value="ECO:0007669"/>
    <property type="project" value="TreeGrafter"/>
</dbReference>